<dbReference type="RefSeq" id="WP_173238081.1">
    <property type="nucleotide sequence ID" value="NZ_KU140623.1"/>
</dbReference>
<name>A0A142BPD6_9HYPH</name>
<accession>A0A142BPD6</accession>
<dbReference type="Pfam" id="PF08808">
    <property type="entry name" value="RES"/>
    <property type="match status" value="1"/>
</dbReference>
<dbReference type="InterPro" id="IPR014914">
    <property type="entry name" value="RES_dom"/>
</dbReference>
<keyword evidence="2" id="KW-0614">Plasmid</keyword>
<evidence type="ECO:0000259" key="1">
    <source>
        <dbReference type="SMART" id="SM00953"/>
    </source>
</evidence>
<feature type="domain" description="RES" evidence="1">
    <location>
        <begin position="37"/>
        <end position="180"/>
    </location>
</feature>
<dbReference type="SMART" id="SM00953">
    <property type="entry name" value="RES"/>
    <property type="match status" value="1"/>
</dbReference>
<evidence type="ECO:0000313" key="2">
    <source>
        <dbReference type="EMBL" id="AMP34944.1"/>
    </source>
</evidence>
<gene>
    <name evidence="2" type="ORF">pSinB_078</name>
</gene>
<protein>
    <recommendedName>
        <fullName evidence="1">RES domain-containing protein</fullName>
    </recommendedName>
</protein>
<dbReference type="AlphaFoldDB" id="A0A142BPD6"/>
<organism evidence="2">
    <name type="scientific">Sinorhizobium sp. M14</name>
    <dbReference type="NCBI Taxonomy" id="430451"/>
    <lineage>
        <taxon>Bacteria</taxon>
        <taxon>Pseudomonadati</taxon>
        <taxon>Pseudomonadota</taxon>
        <taxon>Alphaproteobacteria</taxon>
        <taxon>Hyphomicrobiales</taxon>
        <taxon>Rhizobiaceae</taxon>
        <taxon>Sinorhizobium/Ensifer group</taxon>
        <taxon>Sinorhizobium</taxon>
    </lineage>
</organism>
<dbReference type="EMBL" id="KU140623">
    <property type="protein sequence ID" value="AMP34944.1"/>
    <property type="molecule type" value="Genomic_DNA"/>
</dbReference>
<sequence>MTAIKPPAGFENFPLDIEVVPAGRQFGRIYGSAFPDPLGYGKTPSRFSDPRRRDAAKRFGVLYLGETLKVCFLEAVLRDRRDGLIGDLPIEEKELYARRYAEIETNAELHLVDLREDHAIRMGVPTDVAKSSRQSLARAWSLAFHEHGSKPDGIIYPSRLNGHTNLAIFDRAVAKLAAVRLVPLIGARGLATVINDLRVSLVDIA</sequence>
<geneLocation type="plasmid" evidence="2">
    <name>pSinB</name>
</geneLocation>
<proteinExistence type="predicted"/>
<reference evidence="2" key="1">
    <citation type="submission" date="2015-11" db="EMBL/GenBank/DDBJ databases">
        <title>Molecular characterization of pSinB plasmid of arsenite oxidizing, metalotolerant Sinorhizobium sp. M14 - insight into the heavy metal resistome of sinorhizobial extrachromosomal replicons.</title>
        <authorList>
            <person name="Romaniuk K."/>
            <person name="Decewicz P."/>
            <person name="Mielnicki S."/>
            <person name="Sklodowska A."/>
            <person name="Dziewit L."/>
            <person name="Drewniak L."/>
        </authorList>
    </citation>
    <scope>NUCLEOTIDE SEQUENCE</scope>
    <source>
        <strain evidence="2">M14</strain>
        <plasmid evidence="2">pSinB</plasmid>
    </source>
</reference>